<keyword evidence="3" id="KW-0964">Secreted</keyword>
<comment type="similarity">
    <text evidence="2">Belongs to the GILT family.</text>
</comment>
<dbReference type="InterPro" id="IPR004911">
    <property type="entry name" value="Interferon-induced_GILT"/>
</dbReference>
<dbReference type="GO" id="GO:0016671">
    <property type="term" value="F:oxidoreductase activity, acting on a sulfur group of donors, disulfide as acceptor"/>
    <property type="evidence" value="ECO:0007669"/>
    <property type="project" value="InterPro"/>
</dbReference>
<accession>A0AAN7K643</accession>
<comment type="caution">
    <text evidence="6">The sequence shown here is derived from an EMBL/GenBank/DDBJ whole genome shotgun (WGS) entry which is preliminary data.</text>
</comment>
<evidence type="ECO:0000313" key="7">
    <source>
        <dbReference type="Proteomes" id="UP001345219"/>
    </source>
</evidence>
<evidence type="ECO:0000313" key="6">
    <source>
        <dbReference type="EMBL" id="KAK4760362.1"/>
    </source>
</evidence>
<evidence type="ECO:0000256" key="2">
    <source>
        <dbReference type="ARBA" id="ARBA00005679"/>
    </source>
</evidence>
<keyword evidence="5" id="KW-0325">Glycoprotein</keyword>
<dbReference type="GO" id="GO:0005576">
    <property type="term" value="C:extracellular region"/>
    <property type="evidence" value="ECO:0007669"/>
    <property type="project" value="UniProtKB-SubCell"/>
</dbReference>
<dbReference type="PANTHER" id="PTHR13234:SF8">
    <property type="entry name" value="GAMMA-INTERFERON-INDUCIBLE LYSOSOMAL THIOL REDUCTASE"/>
    <property type="match status" value="1"/>
</dbReference>
<dbReference type="Pfam" id="PF03227">
    <property type="entry name" value="GILT"/>
    <property type="match status" value="1"/>
</dbReference>
<dbReference type="PANTHER" id="PTHR13234">
    <property type="entry name" value="GAMMA-INTERFERON INDUCIBLE LYSOSOMAL THIOL REDUCTASE GILT"/>
    <property type="match status" value="1"/>
</dbReference>
<comment type="subcellular location">
    <subcellularLocation>
        <location evidence="1">Secreted</location>
    </subcellularLocation>
</comment>
<gene>
    <name evidence="6" type="ORF">SAY87_005255</name>
</gene>
<evidence type="ECO:0000256" key="3">
    <source>
        <dbReference type="ARBA" id="ARBA00022525"/>
    </source>
</evidence>
<evidence type="ECO:0008006" key="8">
    <source>
        <dbReference type="Google" id="ProtNLM"/>
    </source>
</evidence>
<keyword evidence="7" id="KW-1185">Reference proteome</keyword>
<dbReference type="SUPFAM" id="SSF52833">
    <property type="entry name" value="Thioredoxin-like"/>
    <property type="match status" value="2"/>
</dbReference>
<evidence type="ECO:0000256" key="1">
    <source>
        <dbReference type="ARBA" id="ARBA00004613"/>
    </source>
</evidence>
<keyword evidence="4" id="KW-0732">Signal</keyword>
<sequence length="272" mass="30476">MLLNQSSMEIRLTRVLIISPFLLFVVVVNRSFRVASAFPSPKHFRSSISDGNKIPVVLYYETLCPYCANFIAKANGLNKVFDDGLISIIDLKLVPYGNAKIGANNTISCQHGPSECFLNTIEACAINAWPTVSEHFPLIHCIEKFVHAHEFTQWESCFDELGLESKHVYNCYRSGLGVELELGYAAETNALEPPHQYVPWVVVNGNPLYEDYENFESYICGAYSGTIVPEACSELSIDAIASKDSVQKHRVCYKDIFPFISQVKEAVASLMW</sequence>
<name>A0AAN7K643_9MYRT</name>
<reference evidence="6 7" key="1">
    <citation type="journal article" date="2023" name="Hortic Res">
        <title>Pangenome of water caltrop reveals structural variations and asymmetric subgenome divergence after allopolyploidization.</title>
        <authorList>
            <person name="Zhang X."/>
            <person name="Chen Y."/>
            <person name="Wang L."/>
            <person name="Yuan Y."/>
            <person name="Fang M."/>
            <person name="Shi L."/>
            <person name="Lu R."/>
            <person name="Comes H.P."/>
            <person name="Ma Y."/>
            <person name="Chen Y."/>
            <person name="Huang G."/>
            <person name="Zhou Y."/>
            <person name="Zheng Z."/>
            <person name="Qiu Y."/>
        </authorList>
    </citation>
    <scope>NUCLEOTIDE SEQUENCE [LARGE SCALE GENOMIC DNA]</scope>
    <source>
        <tissue evidence="6">Roots</tissue>
    </source>
</reference>
<dbReference type="InterPro" id="IPR036249">
    <property type="entry name" value="Thioredoxin-like_sf"/>
</dbReference>
<organism evidence="6 7">
    <name type="scientific">Trapa incisa</name>
    <dbReference type="NCBI Taxonomy" id="236973"/>
    <lineage>
        <taxon>Eukaryota</taxon>
        <taxon>Viridiplantae</taxon>
        <taxon>Streptophyta</taxon>
        <taxon>Embryophyta</taxon>
        <taxon>Tracheophyta</taxon>
        <taxon>Spermatophyta</taxon>
        <taxon>Magnoliopsida</taxon>
        <taxon>eudicotyledons</taxon>
        <taxon>Gunneridae</taxon>
        <taxon>Pentapetalae</taxon>
        <taxon>rosids</taxon>
        <taxon>malvids</taxon>
        <taxon>Myrtales</taxon>
        <taxon>Lythraceae</taxon>
        <taxon>Trapa</taxon>
    </lineage>
</organism>
<dbReference type="Proteomes" id="UP001345219">
    <property type="component" value="Chromosome 5"/>
</dbReference>
<evidence type="ECO:0000256" key="5">
    <source>
        <dbReference type="ARBA" id="ARBA00023180"/>
    </source>
</evidence>
<dbReference type="AlphaFoldDB" id="A0AAN7K643"/>
<protein>
    <recommendedName>
        <fullName evidence="8">Gamma-interferon-inducible lysosomal thiol reductase</fullName>
    </recommendedName>
</protein>
<evidence type="ECO:0000256" key="4">
    <source>
        <dbReference type="ARBA" id="ARBA00022729"/>
    </source>
</evidence>
<dbReference type="EMBL" id="JAXIOK010000010">
    <property type="protein sequence ID" value="KAK4760362.1"/>
    <property type="molecule type" value="Genomic_DNA"/>
</dbReference>
<proteinExistence type="inferred from homology"/>